<evidence type="ECO:0000313" key="1">
    <source>
        <dbReference type="EMBL" id="SBT05278.1"/>
    </source>
</evidence>
<accession>A0A1A8XMV3</accession>
<evidence type="ECO:0000313" key="2">
    <source>
        <dbReference type="Proteomes" id="UP000199169"/>
    </source>
</evidence>
<dbReference type="STRING" id="1860102.ACCAA_200052"/>
<dbReference type="EMBL" id="FLQX01000095">
    <property type="protein sequence ID" value="SBT05278.1"/>
    <property type="molecule type" value="Genomic_DNA"/>
</dbReference>
<reference evidence="1 2" key="1">
    <citation type="submission" date="2016-06" db="EMBL/GenBank/DDBJ databases">
        <authorList>
            <person name="Kjaerup R.B."/>
            <person name="Dalgaard T.S."/>
            <person name="Juul-Madsen H.R."/>
        </authorList>
    </citation>
    <scope>NUCLEOTIDE SEQUENCE [LARGE SCALE GENOMIC DNA]</scope>
    <source>
        <strain evidence="1">3</strain>
    </source>
</reference>
<dbReference type="AlphaFoldDB" id="A0A1A8XMV3"/>
<keyword evidence="2" id="KW-1185">Reference proteome</keyword>
<sequence>MRLKPLIHLSDKPAILAEGSENTKRASNERGVTCERPAPAHFTARPVLSFATFCRLRP</sequence>
<proteinExistence type="predicted"/>
<organism evidence="1 2">
    <name type="scientific">Candidatus Accumulibacter aalborgensis</name>
    <dbReference type="NCBI Taxonomy" id="1860102"/>
    <lineage>
        <taxon>Bacteria</taxon>
        <taxon>Pseudomonadati</taxon>
        <taxon>Pseudomonadota</taxon>
        <taxon>Betaproteobacteria</taxon>
        <taxon>Candidatus Accumulibacter</taxon>
    </lineage>
</organism>
<dbReference type="Proteomes" id="UP000199169">
    <property type="component" value="Unassembled WGS sequence"/>
</dbReference>
<name>A0A1A8XMV3_9PROT</name>
<protein>
    <submittedName>
        <fullName evidence="1">Uncharacterized protein</fullName>
    </submittedName>
</protein>
<gene>
    <name evidence="1" type="ORF">ACCAA_200052</name>
</gene>